<sequence length="68" mass="7747">MSLQALFLKAIEARTLPLHGSEHLSFDYHACRYQAFPSRALSLIKPMLSEQTVDAYLWSHAAERLSID</sequence>
<protein>
    <submittedName>
        <fullName evidence="1">Uncharacterized protein</fullName>
    </submittedName>
</protein>
<accession>A0A3S5C029</accession>
<dbReference type="AlphaFoldDB" id="A0A3S5C029"/>
<dbReference type="Proteomes" id="UP000784294">
    <property type="component" value="Unassembled WGS sequence"/>
</dbReference>
<gene>
    <name evidence="1" type="ORF">PXEA_LOCUS20289</name>
</gene>
<proteinExistence type="predicted"/>
<organism evidence="1 2">
    <name type="scientific">Protopolystoma xenopodis</name>
    <dbReference type="NCBI Taxonomy" id="117903"/>
    <lineage>
        <taxon>Eukaryota</taxon>
        <taxon>Metazoa</taxon>
        <taxon>Spiralia</taxon>
        <taxon>Lophotrochozoa</taxon>
        <taxon>Platyhelminthes</taxon>
        <taxon>Monogenea</taxon>
        <taxon>Polyopisthocotylea</taxon>
        <taxon>Polystomatidea</taxon>
        <taxon>Polystomatidae</taxon>
        <taxon>Protopolystoma</taxon>
    </lineage>
</organism>
<reference evidence="1" key="1">
    <citation type="submission" date="2018-11" db="EMBL/GenBank/DDBJ databases">
        <authorList>
            <consortium name="Pathogen Informatics"/>
        </authorList>
    </citation>
    <scope>NUCLEOTIDE SEQUENCE</scope>
</reference>
<evidence type="ECO:0000313" key="2">
    <source>
        <dbReference type="Proteomes" id="UP000784294"/>
    </source>
</evidence>
<keyword evidence="2" id="KW-1185">Reference proteome</keyword>
<evidence type="ECO:0000313" key="1">
    <source>
        <dbReference type="EMBL" id="VEL26849.1"/>
    </source>
</evidence>
<dbReference type="EMBL" id="CAAALY010083140">
    <property type="protein sequence ID" value="VEL26849.1"/>
    <property type="molecule type" value="Genomic_DNA"/>
</dbReference>
<comment type="caution">
    <text evidence="1">The sequence shown here is derived from an EMBL/GenBank/DDBJ whole genome shotgun (WGS) entry which is preliminary data.</text>
</comment>
<name>A0A3S5C029_9PLAT</name>